<organism evidence="3 4">
    <name type="scientific">Ceratopteris richardii</name>
    <name type="common">Triangle waterfern</name>
    <dbReference type="NCBI Taxonomy" id="49495"/>
    <lineage>
        <taxon>Eukaryota</taxon>
        <taxon>Viridiplantae</taxon>
        <taxon>Streptophyta</taxon>
        <taxon>Embryophyta</taxon>
        <taxon>Tracheophyta</taxon>
        <taxon>Polypodiopsida</taxon>
        <taxon>Polypodiidae</taxon>
        <taxon>Polypodiales</taxon>
        <taxon>Pteridineae</taxon>
        <taxon>Pteridaceae</taxon>
        <taxon>Parkerioideae</taxon>
        <taxon>Ceratopteris</taxon>
    </lineage>
</organism>
<dbReference type="Pfam" id="PF01535">
    <property type="entry name" value="PPR"/>
    <property type="match status" value="4"/>
</dbReference>
<dbReference type="InterPro" id="IPR011990">
    <property type="entry name" value="TPR-like_helical_dom_sf"/>
</dbReference>
<evidence type="ECO:0008006" key="5">
    <source>
        <dbReference type="Google" id="ProtNLM"/>
    </source>
</evidence>
<feature type="repeat" description="PPR" evidence="2">
    <location>
        <begin position="389"/>
        <end position="423"/>
    </location>
</feature>
<evidence type="ECO:0000256" key="2">
    <source>
        <dbReference type="PROSITE-ProRule" id="PRU00708"/>
    </source>
</evidence>
<dbReference type="FunFam" id="1.25.40.10:FF:000344">
    <property type="entry name" value="Pentatricopeptide repeat-containing protein"/>
    <property type="match status" value="1"/>
</dbReference>
<dbReference type="AlphaFoldDB" id="A0A8T2REQ4"/>
<dbReference type="NCBIfam" id="TIGR00756">
    <property type="entry name" value="PPR"/>
    <property type="match status" value="6"/>
</dbReference>
<feature type="repeat" description="PPR" evidence="2">
    <location>
        <begin position="593"/>
        <end position="627"/>
    </location>
</feature>
<dbReference type="FunFam" id="1.25.40.10:FF:000031">
    <property type="entry name" value="Pentatricopeptide repeat-containing protein mitochondrial"/>
    <property type="match status" value="2"/>
</dbReference>
<keyword evidence="4" id="KW-1185">Reference proteome</keyword>
<dbReference type="EMBL" id="CM035433">
    <property type="protein sequence ID" value="KAH7294003.1"/>
    <property type="molecule type" value="Genomic_DNA"/>
</dbReference>
<dbReference type="InterPro" id="IPR002885">
    <property type="entry name" value="PPR_rpt"/>
</dbReference>
<dbReference type="FunFam" id="1.25.40.10:FF:000381">
    <property type="entry name" value="Pentatricopeptide repeat-containing protein"/>
    <property type="match status" value="1"/>
</dbReference>
<dbReference type="InterPro" id="IPR046960">
    <property type="entry name" value="PPR_At4g14850-like_plant"/>
</dbReference>
<feature type="repeat" description="PPR" evidence="2">
    <location>
        <begin position="287"/>
        <end position="321"/>
    </location>
</feature>
<dbReference type="PROSITE" id="PS51375">
    <property type="entry name" value="PPR"/>
    <property type="match status" value="6"/>
</dbReference>
<feature type="repeat" description="PPR" evidence="2">
    <location>
        <begin position="185"/>
        <end position="219"/>
    </location>
</feature>
<comment type="caution">
    <text evidence="3">The sequence shown here is derived from an EMBL/GenBank/DDBJ whole genome shotgun (WGS) entry which is preliminary data.</text>
</comment>
<evidence type="ECO:0000256" key="1">
    <source>
        <dbReference type="ARBA" id="ARBA00022737"/>
    </source>
</evidence>
<dbReference type="Gene3D" id="1.25.40.10">
    <property type="entry name" value="Tetratricopeptide repeat domain"/>
    <property type="match status" value="6"/>
</dbReference>
<dbReference type="Pfam" id="PF13041">
    <property type="entry name" value="PPR_2"/>
    <property type="match status" value="6"/>
</dbReference>
<reference evidence="3" key="1">
    <citation type="submission" date="2021-08" db="EMBL/GenBank/DDBJ databases">
        <title>WGS assembly of Ceratopteris richardii.</title>
        <authorList>
            <person name="Marchant D.B."/>
            <person name="Chen G."/>
            <person name="Jenkins J."/>
            <person name="Shu S."/>
            <person name="Leebens-Mack J."/>
            <person name="Grimwood J."/>
            <person name="Schmutz J."/>
            <person name="Soltis P."/>
            <person name="Soltis D."/>
            <person name="Chen Z.-H."/>
        </authorList>
    </citation>
    <scope>NUCLEOTIDE SEQUENCE</scope>
    <source>
        <strain evidence="3">Whitten #5841</strain>
        <tissue evidence="3">Leaf</tissue>
    </source>
</reference>
<evidence type="ECO:0000313" key="4">
    <source>
        <dbReference type="Proteomes" id="UP000825935"/>
    </source>
</evidence>
<feature type="repeat" description="PPR" evidence="2">
    <location>
        <begin position="83"/>
        <end position="117"/>
    </location>
</feature>
<dbReference type="Proteomes" id="UP000825935">
    <property type="component" value="Chromosome 28"/>
</dbReference>
<dbReference type="FunFam" id="1.25.40.10:FF:000285">
    <property type="entry name" value="Pentatricopeptide repeat-containing protein, chloroplastic"/>
    <property type="match status" value="1"/>
</dbReference>
<proteinExistence type="predicted"/>
<dbReference type="GO" id="GO:0048731">
    <property type="term" value="P:system development"/>
    <property type="evidence" value="ECO:0007669"/>
    <property type="project" value="UniProtKB-ARBA"/>
</dbReference>
<sequence>MMGRASPLIPPPHASNEISLVELLKACAQQRDLCKGNELHDDILNRGLLHSNLFIGNALINMYAKCGALRKAEDVFEAMPFRDIVSWNALVSGYAHNGKAEDTFNCFERMQCEGFSPNSITFISLLQACGTIQAVQKGEELHAEIEKKGYLGTGTILGNAVLDMYAKCGELVKAQRFFNKLGALNVISWTALINGYSQHGHDKEALKTFAWMKRAGFLPNAVTYACVLKACGNIGTSDIGEKIHIDMARRGFIGTGNMLLHSLIDMYAKCGELGKAQEIFDSIVENDVMTWTALISGYCQYGYDQKPLECFEHMKHEGISPTALTFASVLKCCGSIKALDKGEELHADTILMGFLDEDIGLANALVSMYVKCDALMEAQHMFDNLSVRDVVTWSSLIAGFCQHQDIQEALDCLEQMMEGGISPDAMTFICIVQACSGLKEVEKGMELHCELARRELLDDNAVLGNSLVDLYAKCGLLAKAEEVFNMLPSRTLVAWSVLISGYCLHGLDEDALRCFERMKGEFVSPDAVTFAGILGACSSVGAAEKGIEIHSEIYRMRMLGTDTVLSSALVDMYAKCGLLALAKEVFDQLPVQDVVSWSALITGYHDNGHVKEALNCFERMKHQGISPDGVTFICVLDACSSIDAYHSGQMYYEAMSASFGIIPTLEHHTCMAVLYGRAGQLDKSISVIKKTQSCHYPPLWRSFIAACRKWGNMTLGRLAFEHSLQEDT</sequence>
<evidence type="ECO:0000313" key="3">
    <source>
        <dbReference type="EMBL" id="KAH7294003.1"/>
    </source>
</evidence>
<feature type="repeat" description="PPR" evidence="2">
    <location>
        <begin position="491"/>
        <end position="525"/>
    </location>
</feature>
<gene>
    <name evidence="3" type="ORF">KP509_28G052000</name>
</gene>
<protein>
    <recommendedName>
        <fullName evidence="5">Pentatricopeptide repeat-containing protein</fullName>
    </recommendedName>
</protein>
<dbReference type="GO" id="GO:0009451">
    <property type="term" value="P:RNA modification"/>
    <property type="evidence" value="ECO:0007669"/>
    <property type="project" value="InterPro"/>
</dbReference>
<dbReference type="FunFam" id="1.25.40.10:FF:000158">
    <property type="entry name" value="pentatricopeptide repeat-containing protein At2g33680"/>
    <property type="match status" value="1"/>
</dbReference>
<keyword evidence="1" id="KW-0677">Repeat</keyword>
<dbReference type="PANTHER" id="PTHR47926">
    <property type="entry name" value="PENTATRICOPEPTIDE REPEAT-CONTAINING PROTEIN"/>
    <property type="match status" value="1"/>
</dbReference>
<dbReference type="GO" id="GO:0003723">
    <property type="term" value="F:RNA binding"/>
    <property type="evidence" value="ECO:0007669"/>
    <property type="project" value="InterPro"/>
</dbReference>
<name>A0A8T2REQ4_CERRI</name>
<accession>A0A8T2REQ4</accession>
<dbReference type="OrthoDB" id="1887476at2759"/>